<accession>A0ABV4I1K4</accession>
<feature type="transmembrane region" description="Helical" evidence="6">
    <location>
        <begin position="179"/>
        <end position="201"/>
    </location>
</feature>
<comment type="subcellular location">
    <subcellularLocation>
        <location evidence="1">Membrane</location>
        <topology evidence="1">Multi-pass membrane protein</topology>
    </subcellularLocation>
</comment>
<keyword evidence="5 6" id="KW-0472">Membrane</keyword>
<keyword evidence="9" id="KW-1185">Reference proteome</keyword>
<sequence>MTSALTTATTLPDYVQSGPLLLAVPLAALAGLVSFLSPCVLPLVPGFLAYVTGLSGGGLEQQRRGRMFLGASLFVLGFSVVFVLIGFTAGSVGGWLYGLRYAQAFQRAVGVLVIAGGLLLLLSPLWAQREFKVRWRPRAGLVGAPVLGALFGIGWTPCIGPIFAAISAMALTTGRGDRAAGLSLVYCLGLGIPFVLVALAYGRGMKVLGVLRRHRVAIDRFGAVLLLVIGVLLATNQFQPLVSWLQVHLVSDFEPVI</sequence>
<keyword evidence="3 6" id="KW-0812">Transmembrane</keyword>
<evidence type="ECO:0000256" key="2">
    <source>
        <dbReference type="ARBA" id="ARBA00006143"/>
    </source>
</evidence>
<dbReference type="PANTHER" id="PTHR31272">
    <property type="entry name" value="CYTOCHROME C-TYPE BIOGENESIS PROTEIN HI_1454-RELATED"/>
    <property type="match status" value="1"/>
</dbReference>
<evidence type="ECO:0000259" key="7">
    <source>
        <dbReference type="Pfam" id="PF02683"/>
    </source>
</evidence>
<evidence type="ECO:0000313" key="8">
    <source>
        <dbReference type="EMBL" id="MEZ0492554.1"/>
    </source>
</evidence>
<keyword evidence="4 6" id="KW-1133">Transmembrane helix</keyword>
<evidence type="ECO:0000256" key="4">
    <source>
        <dbReference type="ARBA" id="ARBA00022989"/>
    </source>
</evidence>
<dbReference type="InterPro" id="IPR003834">
    <property type="entry name" value="Cyt_c_assmbl_TM_dom"/>
</dbReference>
<dbReference type="Proteomes" id="UP001566476">
    <property type="component" value="Unassembled WGS sequence"/>
</dbReference>
<proteinExistence type="inferred from homology"/>
<dbReference type="RefSeq" id="WP_370718597.1">
    <property type="nucleotide sequence ID" value="NZ_JBGGTQ010000004.1"/>
</dbReference>
<evidence type="ECO:0000256" key="1">
    <source>
        <dbReference type="ARBA" id="ARBA00004141"/>
    </source>
</evidence>
<dbReference type="PANTHER" id="PTHR31272:SF4">
    <property type="entry name" value="CYTOCHROME C-TYPE BIOGENESIS PROTEIN HI_1454-RELATED"/>
    <property type="match status" value="1"/>
</dbReference>
<feature type="transmembrane region" description="Helical" evidence="6">
    <location>
        <begin position="20"/>
        <end position="52"/>
    </location>
</feature>
<evidence type="ECO:0000256" key="3">
    <source>
        <dbReference type="ARBA" id="ARBA00022692"/>
    </source>
</evidence>
<dbReference type="Pfam" id="PF02683">
    <property type="entry name" value="DsbD_TM"/>
    <property type="match status" value="1"/>
</dbReference>
<feature type="transmembrane region" description="Helical" evidence="6">
    <location>
        <begin position="221"/>
        <end position="239"/>
    </location>
</feature>
<feature type="transmembrane region" description="Helical" evidence="6">
    <location>
        <begin position="104"/>
        <end position="127"/>
    </location>
</feature>
<evidence type="ECO:0000256" key="6">
    <source>
        <dbReference type="SAM" id="Phobius"/>
    </source>
</evidence>
<protein>
    <submittedName>
        <fullName evidence="8">Cytochrome c biogenesis CcdA family protein</fullName>
    </submittedName>
</protein>
<feature type="transmembrane region" description="Helical" evidence="6">
    <location>
        <begin position="139"/>
        <end position="167"/>
    </location>
</feature>
<evidence type="ECO:0000313" key="9">
    <source>
        <dbReference type="Proteomes" id="UP001566476"/>
    </source>
</evidence>
<feature type="domain" description="Cytochrome C biogenesis protein transmembrane" evidence="7">
    <location>
        <begin position="22"/>
        <end position="233"/>
    </location>
</feature>
<organism evidence="8 9">
    <name type="scientific">Kineococcus mangrovi</name>
    <dbReference type="NCBI Taxonomy" id="1660183"/>
    <lineage>
        <taxon>Bacteria</taxon>
        <taxon>Bacillati</taxon>
        <taxon>Actinomycetota</taxon>
        <taxon>Actinomycetes</taxon>
        <taxon>Kineosporiales</taxon>
        <taxon>Kineosporiaceae</taxon>
        <taxon>Kineococcus</taxon>
    </lineage>
</organism>
<comment type="similarity">
    <text evidence="2">Belongs to the DsbD family.</text>
</comment>
<name>A0ABV4I1K4_9ACTN</name>
<dbReference type="InterPro" id="IPR051790">
    <property type="entry name" value="Cytochrome_c-biogenesis_DsbD"/>
</dbReference>
<dbReference type="EMBL" id="JBGGTQ010000004">
    <property type="protein sequence ID" value="MEZ0492554.1"/>
    <property type="molecule type" value="Genomic_DNA"/>
</dbReference>
<feature type="transmembrane region" description="Helical" evidence="6">
    <location>
        <begin position="73"/>
        <end position="98"/>
    </location>
</feature>
<gene>
    <name evidence="8" type="ORF">AB2L28_09925</name>
</gene>
<comment type="caution">
    <text evidence="8">The sequence shown here is derived from an EMBL/GenBank/DDBJ whole genome shotgun (WGS) entry which is preliminary data.</text>
</comment>
<reference evidence="8 9" key="1">
    <citation type="submission" date="2024-07" db="EMBL/GenBank/DDBJ databases">
        <authorList>
            <person name="Thanompreechachai J."/>
            <person name="Duangmal K."/>
        </authorList>
    </citation>
    <scope>NUCLEOTIDE SEQUENCE [LARGE SCALE GENOMIC DNA]</scope>
    <source>
        <strain evidence="8 9">TBRC 1896</strain>
    </source>
</reference>
<evidence type="ECO:0000256" key="5">
    <source>
        <dbReference type="ARBA" id="ARBA00023136"/>
    </source>
</evidence>